<dbReference type="Gene3D" id="3.40.50.720">
    <property type="entry name" value="NAD(P)-binding Rossmann-like Domain"/>
    <property type="match status" value="1"/>
</dbReference>
<dbReference type="PANTHER" id="PTHR42840:SF3">
    <property type="entry name" value="BINDING ROSSMANN FOLD OXIDOREDUCTASE, PUTATIVE (AFU_ORTHOLOGUE AFUA_2G10240)-RELATED"/>
    <property type="match status" value="1"/>
</dbReference>
<feature type="domain" description="GFO/IDH/MocA-like oxidoreductase" evidence="3">
    <location>
        <begin position="132"/>
        <end position="251"/>
    </location>
</feature>
<reference evidence="4" key="1">
    <citation type="submission" date="2020-05" db="EMBL/GenBank/DDBJ databases">
        <authorList>
            <person name="Chiriac C."/>
            <person name="Salcher M."/>
            <person name="Ghai R."/>
            <person name="Kavagutti S V."/>
        </authorList>
    </citation>
    <scope>NUCLEOTIDE SEQUENCE</scope>
</reference>
<gene>
    <name evidence="4" type="ORF">UFOPK1581_00555</name>
</gene>
<evidence type="ECO:0000259" key="2">
    <source>
        <dbReference type="Pfam" id="PF01408"/>
    </source>
</evidence>
<dbReference type="AlphaFoldDB" id="A0A6J6D225"/>
<dbReference type="InterPro" id="IPR055170">
    <property type="entry name" value="GFO_IDH_MocA-like_dom"/>
</dbReference>
<dbReference type="Gene3D" id="3.30.360.10">
    <property type="entry name" value="Dihydrodipicolinate Reductase, domain 2"/>
    <property type="match status" value="1"/>
</dbReference>
<evidence type="ECO:0000313" key="4">
    <source>
        <dbReference type="EMBL" id="CAB4557385.1"/>
    </source>
</evidence>
<dbReference type="InterPro" id="IPR036291">
    <property type="entry name" value="NAD(P)-bd_dom_sf"/>
</dbReference>
<dbReference type="Pfam" id="PF22725">
    <property type="entry name" value="GFO_IDH_MocA_C3"/>
    <property type="match status" value="1"/>
</dbReference>
<proteinExistence type="predicted"/>
<organism evidence="4">
    <name type="scientific">freshwater metagenome</name>
    <dbReference type="NCBI Taxonomy" id="449393"/>
    <lineage>
        <taxon>unclassified sequences</taxon>
        <taxon>metagenomes</taxon>
        <taxon>ecological metagenomes</taxon>
    </lineage>
</organism>
<evidence type="ECO:0000259" key="3">
    <source>
        <dbReference type="Pfam" id="PF22725"/>
    </source>
</evidence>
<name>A0A6J6D225_9ZZZZ</name>
<dbReference type="EMBL" id="CAEZTB010000082">
    <property type="protein sequence ID" value="CAB4557385.1"/>
    <property type="molecule type" value="Genomic_DNA"/>
</dbReference>
<evidence type="ECO:0000256" key="1">
    <source>
        <dbReference type="ARBA" id="ARBA00023002"/>
    </source>
</evidence>
<dbReference type="GO" id="GO:0006740">
    <property type="term" value="P:NADPH regeneration"/>
    <property type="evidence" value="ECO:0007669"/>
    <property type="project" value="TreeGrafter"/>
</dbReference>
<sequence length="334" mass="36491">MNSPMRFGLIGTGRIGQVHASSVARTEGATLAMVADVFVEGAKKTAEQYGGVATAEAMDCFDSSKVDAVIVASPTPTHLDLISAAIDANIPILCEKPIDLDITRVDAMRDKAAKATIPIVLGFNRRFDPHFNSVHQRVQAGEIGKLEQLVLISRDPAPASKEYLAVSGGIFRDMTIHDFDMGRFFVPNIVSVTANGFNQFSSEIKDLGDYDATSVTLRGANDELVLITNSRHAIYGFDQRMEAFGDKGMLRVENLTNTNVRLYNESSAEVKEPYQNFFLERYMDSYLLELAEFMKKVRGESSNSPEFEDGRAALVLANAALESSQTGKTVSVSL</sequence>
<dbReference type="InterPro" id="IPR030827">
    <property type="entry name" value="Myo_inos_IolG"/>
</dbReference>
<feature type="domain" description="Gfo/Idh/MocA-like oxidoreductase N-terminal" evidence="2">
    <location>
        <begin position="5"/>
        <end position="116"/>
    </location>
</feature>
<dbReference type="InterPro" id="IPR000683">
    <property type="entry name" value="Gfo/Idh/MocA-like_OxRdtase_N"/>
</dbReference>
<dbReference type="Pfam" id="PF01408">
    <property type="entry name" value="GFO_IDH_MocA"/>
    <property type="match status" value="1"/>
</dbReference>
<protein>
    <submittedName>
        <fullName evidence="4">Unannotated protein</fullName>
    </submittedName>
</protein>
<keyword evidence="1" id="KW-0560">Oxidoreductase</keyword>
<dbReference type="NCBIfam" id="TIGR04380">
    <property type="entry name" value="myo_inos_iolG"/>
    <property type="match status" value="1"/>
</dbReference>
<dbReference type="PANTHER" id="PTHR42840">
    <property type="entry name" value="NAD(P)-BINDING ROSSMANN-FOLD SUPERFAMILY PROTEIN-RELATED"/>
    <property type="match status" value="1"/>
</dbReference>
<dbReference type="GO" id="GO:0016491">
    <property type="term" value="F:oxidoreductase activity"/>
    <property type="evidence" value="ECO:0007669"/>
    <property type="project" value="UniProtKB-KW"/>
</dbReference>
<dbReference type="GO" id="GO:0005737">
    <property type="term" value="C:cytoplasm"/>
    <property type="evidence" value="ECO:0007669"/>
    <property type="project" value="TreeGrafter"/>
</dbReference>
<dbReference type="SUPFAM" id="SSF55347">
    <property type="entry name" value="Glyceraldehyde-3-phosphate dehydrogenase-like, C-terminal domain"/>
    <property type="match status" value="1"/>
</dbReference>
<accession>A0A6J6D225</accession>
<dbReference type="GO" id="GO:0000166">
    <property type="term" value="F:nucleotide binding"/>
    <property type="evidence" value="ECO:0007669"/>
    <property type="project" value="InterPro"/>
</dbReference>
<dbReference type="SUPFAM" id="SSF51735">
    <property type="entry name" value="NAD(P)-binding Rossmann-fold domains"/>
    <property type="match status" value="1"/>
</dbReference>